<dbReference type="InterPro" id="IPR050351">
    <property type="entry name" value="BphY/WalK/GraS-like"/>
</dbReference>
<evidence type="ECO:0000256" key="2">
    <source>
        <dbReference type="ARBA" id="ARBA00004370"/>
    </source>
</evidence>
<keyword evidence="6" id="KW-0418">Kinase</keyword>
<keyword evidence="7" id="KW-0902">Two-component regulatory system</keyword>
<keyword evidence="9" id="KW-0812">Transmembrane</keyword>
<evidence type="ECO:0000256" key="7">
    <source>
        <dbReference type="ARBA" id="ARBA00023012"/>
    </source>
</evidence>
<proteinExistence type="predicted"/>
<dbReference type="PANTHER" id="PTHR45453">
    <property type="entry name" value="PHOSPHATE REGULON SENSOR PROTEIN PHOR"/>
    <property type="match status" value="1"/>
</dbReference>
<dbReference type="EC" id="2.7.13.3" evidence="3"/>
<evidence type="ECO:0000313" key="11">
    <source>
        <dbReference type="EMBL" id="XFO64691.1"/>
    </source>
</evidence>
<dbReference type="Proteomes" id="UP000216752">
    <property type="component" value="Chromosome"/>
</dbReference>
<evidence type="ECO:0000256" key="5">
    <source>
        <dbReference type="ARBA" id="ARBA00022679"/>
    </source>
</evidence>
<dbReference type="InterPro" id="IPR036097">
    <property type="entry name" value="HisK_dim/P_sf"/>
</dbReference>
<sequence length="430" mass="46683">MFQKLRLKLTLINVAIMLALFFLLICGTYFFAKIDMSKHTNAGLQRIAADIQAGIISDLPQRPGGTGSDPRPLPPVPPPISPPGPPPGPNFFFVKTSPEGAITFQSSNQPLDASRLTALTKQALQATANQDTVILEETTYTYLKTPLDNQYGTVIVFHDLAQETNMLQLVLTTLLAVGLVCAILSFGASFYMANRAMVPIKKAWRQQHDFLSDASHELRTPLTIIQTNLDIVQDSLDETVASQSKWLNNIQEESICMKNLVNSLLFLARADSTQQPLKKQLISLDATLRQTVAPFEAVAQQNSLALEVHASSAIEVYGDETQLKQVIAILLDNASRHTAPGGKISVALSQAGSKIFLTVSDSGEGIAAEHLNKIFDRFYQVDKSRNKGGSGLGLSIAKWIVESHGGSITVTSIPGEGTIFTVQLPYKPSV</sequence>
<evidence type="ECO:0000259" key="10">
    <source>
        <dbReference type="PROSITE" id="PS50109"/>
    </source>
</evidence>
<evidence type="ECO:0000256" key="4">
    <source>
        <dbReference type="ARBA" id="ARBA00022553"/>
    </source>
</evidence>
<dbReference type="CDD" id="cd00082">
    <property type="entry name" value="HisKA"/>
    <property type="match status" value="1"/>
</dbReference>
<protein>
    <recommendedName>
        <fullName evidence="3">histidine kinase</fullName>
        <ecNumber evidence="3">2.7.13.3</ecNumber>
    </recommendedName>
</protein>
<evidence type="ECO:0000313" key="12">
    <source>
        <dbReference type="Proteomes" id="UP000216752"/>
    </source>
</evidence>
<feature type="region of interest" description="Disordered" evidence="8">
    <location>
        <begin position="59"/>
        <end position="87"/>
    </location>
</feature>
<keyword evidence="9" id="KW-1133">Transmembrane helix</keyword>
<dbReference type="SUPFAM" id="SSF55874">
    <property type="entry name" value="ATPase domain of HSP90 chaperone/DNA topoisomerase II/histidine kinase"/>
    <property type="match status" value="1"/>
</dbReference>
<dbReference type="GO" id="GO:0016740">
    <property type="term" value="F:transferase activity"/>
    <property type="evidence" value="ECO:0007669"/>
    <property type="project" value="UniProtKB-KW"/>
</dbReference>
<dbReference type="InterPro" id="IPR036890">
    <property type="entry name" value="HATPase_C_sf"/>
</dbReference>
<dbReference type="SMART" id="SM00388">
    <property type="entry name" value="HisKA"/>
    <property type="match status" value="1"/>
</dbReference>
<evidence type="ECO:0000256" key="6">
    <source>
        <dbReference type="ARBA" id="ARBA00022777"/>
    </source>
</evidence>
<feature type="domain" description="Histidine kinase" evidence="10">
    <location>
        <begin position="213"/>
        <end position="428"/>
    </location>
</feature>
<organism evidence="11 12">
    <name type="scientific">Sporomusa silvacetica DSM 10669</name>
    <dbReference type="NCBI Taxonomy" id="1123289"/>
    <lineage>
        <taxon>Bacteria</taxon>
        <taxon>Bacillati</taxon>
        <taxon>Bacillota</taxon>
        <taxon>Negativicutes</taxon>
        <taxon>Selenomonadales</taxon>
        <taxon>Sporomusaceae</taxon>
        <taxon>Sporomusa</taxon>
    </lineage>
</organism>
<dbReference type="PRINTS" id="PR00344">
    <property type="entry name" value="BCTRLSENSOR"/>
</dbReference>
<gene>
    <name evidence="11" type="primary">sasA_8</name>
    <name evidence="11" type="ORF">SPSIL_007940</name>
</gene>
<dbReference type="Gene3D" id="3.30.565.10">
    <property type="entry name" value="Histidine kinase-like ATPase, C-terminal domain"/>
    <property type="match status" value="1"/>
</dbReference>
<dbReference type="SUPFAM" id="SSF47384">
    <property type="entry name" value="Homodimeric domain of signal transducing histidine kinase"/>
    <property type="match status" value="1"/>
</dbReference>
<evidence type="ECO:0000256" key="3">
    <source>
        <dbReference type="ARBA" id="ARBA00012438"/>
    </source>
</evidence>
<comment type="catalytic activity">
    <reaction evidence="1">
        <text>ATP + protein L-histidine = ADP + protein N-phospho-L-histidine.</text>
        <dbReference type="EC" id="2.7.13.3"/>
    </reaction>
</comment>
<reference evidence="11" key="1">
    <citation type="submission" date="2024-05" db="EMBL/GenBank/DDBJ databases">
        <title>Isolation and characterization of Sporomusa carbonis sp. nov., a carboxydotrophic hydrogenogen in the genus of Sporomusa isolated from a charcoal burning pile.</title>
        <authorList>
            <person name="Boeer T."/>
            <person name="Rosenbaum F."/>
            <person name="Eysell L."/>
            <person name="Mueller V."/>
            <person name="Daniel R."/>
            <person name="Poehlein A."/>
        </authorList>
    </citation>
    <scope>NUCLEOTIDE SEQUENCE [LARGE SCALE GENOMIC DNA]</scope>
    <source>
        <strain evidence="11">DSM 10669</strain>
    </source>
</reference>
<dbReference type="InterPro" id="IPR003661">
    <property type="entry name" value="HisK_dim/P_dom"/>
</dbReference>
<accession>A0ABZ3IGA7</accession>
<comment type="subcellular location">
    <subcellularLocation>
        <location evidence="2">Membrane</location>
    </subcellularLocation>
</comment>
<dbReference type="CDD" id="cd00075">
    <property type="entry name" value="HATPase"/>
    <property type="match status" value="1"/>
</dbReference>
<name>A0ABZ3IGA7_9FIRM</name>
<dbReference type="PROSITE" id="PS50109">
    <property type="entry name" value="HIS_KIN"/>
    <property type="match status" value="1"/>
</dbReference>
<dbReference type="Pfam" id="PF00512">
    <property type="entry name" value="HisKA"/>
    <property type="match status" value="1"/>
</dbReference>
<dbReference type="Gene3D" id="1.10.287.130">
    <property type="match status" value="1"/>
</dbReference>
<evidence type="ECO:0000256" key="9">
    <source>
        <dbReference type="SAM" id="Phobius"/>
    </source>
</evidence>
<feature type="compositionally biased region" description="Pro residues" evidence="8">
    <location>
        <begin position="71"/>
        <end position="87"/>
    </location>
</feature>
<evidence type="ECO:0000256" key="1">
    <source>
        <dbReference type="ARBA" id="ARBA00000085"/>
    </source>
</evidence>
<dbReference type="InterPro" id="IPR003594">
    <property type="entry name" value="HATPase_dom"/>
</dbReference>
<dbReference type="Pfam" id="PF02518">
    <property type="entry name" value="HATPase_c"/>
    <property type="match status" value="1"/>
</dbReference>
<keyword evidence="12" id="KW-1185">Reference proteome</keyword>
<feature type="transmembrane region" description="Helical" evidence="9">
    <location>
        <begin position="169"/>
        <end position="193"/>
    </location>
</feature>
<feature type="transmembrane region" description="Helical" evidence="9">
    <location>
        <begin position="12"/>
        <end position="32"/>
    </location>
</feature>
<evidence type="ECO:0000256" key="8">
    <source>
        <dbReference type="SAM" id="MobiDB-lite"/>
    </source>
</evidence>
<keyword evidence="4" id="KW-0597">Phosphoprotein</keyword>
<dbReference type="EMBL" id="CP155573">
    <property type="protein sequence ID" value="XFO64691.1"/>
    <property type="molecule type" value="Genomic_DNA"/>
</dbReference>
<dbReference type="InterPro" id="IPR005467">
    <property type="entry name" value="His_kinase_dom"/>
</dbReference>
<dbReference type="PANTHER" id="PTHR45453:SF1">
    <property type="entry name" value="PHOSPHATE REGULON SENSOR PROTEIN PHOR"/>
    <property type="match status" value="1"/>
</dbReference>
<dbReference type="RefSeq" id="WP_094605855.1">
    <property type="nucleotide sequence ID" value="NZ_CP155573.1"/>
</dbReference>
<keyword evidence="9" id="KW-0472">Membrane</keyword>
<dbReference type="SMART" id="SM00387">
    <property type="entry name" value="HATPase_c"/>
    <property type="match status" value="1"/>
</dbReference>
<keyword evidence="5 11" id="KW-0808">Transferase</keyword>
<dbReference type="InterPro" id="IPR004358">
    <property type="entry name" value="Sig_transdc_His_kin-like_C"/>
</dbReference>